<dbReference type="EMBL" id="JABFUD020000003">
    <property type="protein sequence ID" value="KAI5081923.1"/>
    <property type="molecule type" value="Genomic_DNA"/>
</dbReference>
<accession>A0A9D4ZNA3</accession>
<evidence type="ECO:0000313" key="1">
    <source>
        <dbReference type="EMBL" id="KAI5081923.1"/>
    </source>
</evidence>
<organism evidence="1 2">
    <name type="scientific">Adiantum capillus-veneris</name>
    <name type="common">Maidenhair fern</name>
    <dbReference type="NCBI Taxonomy" id="13818"/>
    <lineage>
        <taxon>Eukaryota</taxon>
        <taxon>Viridiplantae</taxon>
        <taxon>Streptophyta</taxon>
        <taxon>Embryophyta</taxon>
        <taxon>Tracheophyta</taxon>
        <taxon>Polypodiopsida</taxon>
        <taxon>Polypodiidae</taxon>
        <taxon>Polypodiales</taxon>
        <taxon>Pteridineae</taxon>
        <taxon>Pteridaceae</taxon>
        <taxon>Vittarioideae</taxon>
        <taxon>Adiantum</taxon>
    </lineage>
</organism>
<proteinExistence type="predicted"/>
<keyword evidence="2" id="KW-1185">Reference proteome</keyword>
<evidence type="ECO:0000313" key="2">
    <source>
        <dbReference type="Proteomes" id="UP000886520"/>
    </source>
</evidence>
<comment type="caution">
    <text evidence="1">The sequence shown here is derived from an EMBL/GenBank/DDBJ whole genome shotgun (WGS) entry which is preliminary data.</text>
</comment>
<gene>
    <name evidence="1" type="ORF">GOP47_0001666</name>
</gene>
<sequence length="93" mass="10009">MSQILGCYNCFLHGLVCKPLEKMWNVHNSSKLVLRMDGSSKSVSAYLSCAVGNATPRPGNSVLVFLVLGETSVPFETAGSKDISKALPCYQVL</sequence>
<name>A0A9D4ZNA3_ADICA</name>
<dbReference type="Proteomes" id="UP000886520">
    <property type="component" value="Chromosome 2"/>
</dbReference>
<dbReference type="AlphaFoldDB" id="A0A9D4ZNA3"/>
<protein>
    <submittedName>
        <fullName evidence="1">Uncharacterized protein</fullName>
    </submittedName>
</protein>
<reference evidence="1" key="1">
    <citation type="submission" date="2021-01" db="EMBL/GenBank/DDBJ databases">
        <title>Adiantum capillus-veneris genome.</title>
        <authorList>
            <person name="Fang Y."/>
            <person name="Liao Q."/>
        </authorList>
    </citation>
    <scope>NUCLEOTIDE SEQUENCE</scope>
    <source>
        <strain evidence="1">H3</strain>
        <tissue evidence="1">Leaf</tissue>
    </source>
</reference>